<dbReference type="EMBL" id="KQ987802">
    <property type="protein sequence ID" value="KZV56773.1"/>
    <property type="molecule type" value="Genomic_DNA"/>
</dbReference>
<dbReference type="Proteomes" id="UP000250235">
    <property type="component" value="Unassembled WGS sequence"/>
</dbReference>
<keyword evidence="1" id="KW-0175">Coiled coil</keyword>
<feature type="region of interest" description="Disordered" evidence="2">
    <location>
        <begin position="234"/>
        <end position="265"/>
    </location>
</feature>
<evidence type="ECO:0000313" key="4">
    <source>
        <dbReference type="Proteomes" id="UP000250235"/>
    </source>
</evidence>
<organism evidence="3 4">
    <name type="scientific">Dorcoceras hygrometricum</name>
    <dbReference type="NCBI Taxonomy" id="472368"/>
    <lineage>
        <taxon>Eukaryota</taxon>
        <taxon>Viridiplantae</taxon>
        <taxon>Streptophyta</taxon>
        <taxon>Embryophyta</taxon>
        <taxon>Tracheophyta</taxon>
        <taxon>Spermatophyta</taxon>
        <taxon>Magnoliopsida</taxon>
        <taxon>eudicotyledons</taxon>
        <taxon>Gunneridae</taxon>
        <taxon>Pentapetalae</taxon>
        <taxon>asterids</taxon>
        <taxon>lamiids</taxon>
        <taxon>Lamiales</taxon>
        <taxon>Gesneriaceae</taxon>
        <taxon>Didymocarpoideae</taxon>
        <taxon>Trichosporeae</taxon>
        <taxon>Loxocarpinae</taxon>
        <taxon>Dorcoceras</taxon>
    </lineage>
</organism>
<protein>
    <submittedName>
        <fullName evidence="3">Uncharacterized protein</fullName>
    </submittedName>
</protein>
<proteinExistence type="predicted"/>
<feature type="compositionally biased region" description="Acidic residues" evidence="2">
    <location>
        <begin position="237"/>
        <end position="256"/>
    </location>
</feature>
<gene>
    <name evidence="3" type="ORF">F511_34706</name>
</gene>
<feature type="coiled-coil region" evidence="1">
    <location>
        <begin position="108"/>
        <end position="192"/>
    </location>
</feature>
<evidence type="ECO:0000313" key="3">
    <source>
        <dbReference type="EMBL" id="KZV56773.1"/>
    </source>
</evidence>
<keyword evidence="4" id="KW-1185">Reference proteome</keyword>
<accession>A0A2Z7DGP9</accession>
<evidence type="ECO:0000256" key="2">
    <source>
        <dbReference type="SAM" id="MobiDB-lite"/>
    </source>
</evidence>
<reference evidence="3 4" key="1">
    <citation type="journal article" date="2015" name="Proc. Natl. Acad. Sci. U.S.A.">
        <title>The resurrection genome of Boea hygrometrica: A blueprint for survival of dehydration.</title>
        <authorList>
            <person name="Xiao L."/>
            <person name="Yang G."/>
            <person name="Zhang L."/>
            <person name="Yang X."/>
            <person name="Zhao S."/>
            <person name="Ji Z."/>
            <person name="Zhou Q."/>
            <person name="Hu M."/>
            <person name="Wang Y."/>
            <person name="Chen M."/>
            <person name="Xu Y."/>
            <person name="Jin H."/>
            <person name="Xiao X."/>
            <person name="Hu G."/>
            <person name="Bao F."/>
            <person name="Hu Y."/>
            <person name="Wan P."/>
            <person name="Li L."/>
            <person name="Deng X."/>
            <person name="Kuang T."/>
            <person name="Xiang C."/>
            <person name="Zhu J.K."/>
            <person name="Oliver M.J."/>
            <person name="He Y."/>
        </authorList>
    </citation>
    <scope>NUCLEOTIDE SEQUENCE [LARGE SCALE GENOMIC DNA]</scope>
    <source>
        <strain evidence="4">cv. XS01</strain>
    </source>
</reference>
<name>A0A2Z7DGP9_9LAMI</name>
<dbReference type="AlphaFoldDB" id="A0A2Z7DGP9"/>
<sequence length="265" mass="29516">MDRIGDIYRSLPRRADVIVTTVGARHKCQQGLTVSPSRAVATRFLCHIAPDRDIGRLSGASNAEAVGLFSSNLASALAWGGEVIKRLTRAQRETSDLRRHFDDTSEHCTQLEMRLAEVEVARAEEERAAEVRRADLETQGLRLEAEGAALMAEKRALAAEKETLEAEKAAMRSELNETKARAEEEAGRLRKEAIDAWDLDKEEFLEFRCVAQFRANGYSKEENPAPFLDVNKALMEMPDEDEGAEEEDEEDDASGEEDTHPSSPK</sequence>
<evidence type="ECO:0000256" key="1">
    <source>
        <dbReference type="SAM" id="Coils"/>
    </source>
</evidence>